<evidence type="ECO:0000313" key="9">
    <source>
        <dbReference type="Proteomes" id="UP000271098"/>
    </source>
</evidence>
<dbReference type="InterPro" id="IPR004088">
    <property type="entry name" value="KH_dom_type_1"/>
</dbReference>
<evidence type="ECO:0000313" key="8">
    <source>
        <dbReference type="EMBL" id="VDK29175.1"/>
    </source>
</evidence>
<evidence type="ECO:0000256" key="4">
    <source>
        <dbReference type="ARBA" id="ARBA00022884"/>
    </source>
</evidence>
<feature type="domain" description="K Homology" evidence="7">
    <location>
        <begin position="324"/>
        <end position="392"/>
    </location>
</feature>
<evidence type="ECO:0000256" key="2">
    <source>
        <dbReference type="ARBA" id="ARBA00022490"/>
    </source>
</evidence>
<organism evidence="10">
    <name type="scientific">Gongylonema pulchrum</name>
    <dbReference type="NCBI Taxonomy" id="637853"/>
    <lineage>
        <taxon>Eukaryota</taxon>
        <taxon>Metazoa</taxon>
        <taxon>Ecdysozoa</taxon>
        <taxon>Nematoda</taxon>
        <taxon>Chromadorea</taxon>
        <taxon>Rhabditida</taxon>
        <taxon>Spirurina</taxon>
        <taxon>Spiruromorpha</taxon>
        <taxon>Spiruroidea</taxon>
        <taxon>Gongylonematidae</taxon>
        <taxon>Gongylonema</taxon>
    </lineage>
</organism>
<feature type="domain" description="K Homology" evidence="7">
    <location>
        <begin position="179"/>
        <end position="247"/>
    </location>
</feature>
<dbReference type="CDD" id="cd22410">
    <property type="entry name" value="KH-I_Vigilin_rpt7"/>
    <property type="match status" value="1"/>
</dbReference>
<dbReference type="PANTHER" id="PTHR10627:SF31">
    <property type="entry name" value="DODECA-SATELLITE-BINDING PROTEIN 1, ISOFORM A"/>
    <property type="match status" value="1"/>
</dbReference>
<dbReference type="SUPFAM" id="SSF54791">
    <property type="entry name" value="Eukaryotic type KH-domain (KH-domain type I)"/>
    <property type="match status" value="6"/>
</dbReference>
<dbReference type="CDD" id="cd22407">
    <property type="entry name" value="KH-I_Vigilin_rpt3"/>
    <property type="match status" value="1"/>
</dbReference>
<evidence type="ECO:0000313" key="10">
    <source>
        <dbReference type="WBParaSite" id="GPUH_0000099101-mRNA-1"/>
    </source>
</evidence>
<keyword evidence="3" id="KW-0677">Repeat</keyword>
<keyword evidence="4 5" id="KW-0694">RNA-binding</keyword>
<dbReference type="InterPro" id="IPR057778">
    <property type="entry name" value="KH_Vigilin_N"/>
</dbReference>
<reference evidence="10" key="1">
    <citation type="submission" date="2016-06" db="UniProtKB">
        <authorList>
            <consortium name="WormBaseParasite"/>
        </authorList>
    </citation>
    <scope>IDENTIFICATION</scope>
</reference>
<dbReference type="InterPro" id="IPR004087">
    <property type="entry name" value="KH_dom"/>
</dbReference>
<name>A0A183CX00_9BILA</name>
<feature type="domain" description="K Homology" evidence="7">
    <location>
        <begin position="251"/>
        <end position="319"/>
    </location>
</feature>
<dbReference type="CDD" id="cd22408">
    <property type="entry name" value="KH-I_Vigilin_rpt4"/>
    <property type="match status" value="1"/>
</dbReference>
<protein>
    <submittedName>
        <fullName evidence="10">Vigilin</fullName>
    </submittedName>
</protein>
<dbReference type="CDD" id="cd22406">
    <property type="entry name" value="KH-I_Vigilin_rpt2"/>
    <property type="match status" value="1"/>
</dbReference>
<dbReference type="EMBL" id="UYRT01001072">
    <property type="protein sequence ID" value="VDK29175.1"/>
    <property type="molecule type" value="Genomic_DNA"/>
</dbReference>
<dbReference type="InterPro" id="IPR036612">
    <property type="entry name" value="KH_dom_type_1_sf"/>
</dbReference>
<evidence type="ECO:0000259" key="7">
    <source>
        <dbReference type="SMART" id="SM00322"/>
    </source>
</evidence>
<feature type="domain" description="K Homology" evidence="7">
    <location>
        <begin position="393"/>
        <end position="458"/>
    </location>
</feature>
<accession>A0A183CX00</accession>
<dbReference type="WBParaSite" id="GPUH_0000099101-mRNA-1">
    <property type="protein sequence ID" value="GPUH_0000099101-mRNA-1"/>
    <property type="gene ID" value="GPUH_0000099101"/>
</dbReference>
<dbReference type="Pfam" id="PF24668">
    <property type="entry name" value="KH_Vigilin"/>
    <property type="match status" value="1"/>
</dbReference>
<evidence type="ECO:0000256" key="5">
    <source>
        <dbReference type="PROSITE-ProRule" id="PRU00117"/>
    </source>
</evidence>
<dbReference type="Proteomes" id="UP000271098">
    <property type="component" value="Unassembled WGS sequence"/>
</dbReference>
<feature type="region of interest" description="Disordered" evidence="6">
    <location>
        <begin position="1"/>
        <end position="22"/>
    </location>
</feature>
<dbReference type="SMART" id="SM00322">
    <property type="entry name" value="KH"/>
    <property type="match status" value="6"/>
</dbReference>
<gene>
    <name evidence="8" type="ORF">GPUH_LOCUS991</name>
</gene>
<evidence type="ECO:0000256" key="6">
    <source>
        <dbReference type="SAM" id="MobiDB-lite"/>
    </source>
</evidence>
<dbReference type="OrthoDB" id="10027144at2759"/>
<dbReference type="PANTHER" id="PTHR10627">
    <property type="entry name" value="SCP160"/>
    <property type="match status" value="1"/>
</dbReference>
<feature type="domain" description="K Homology" evidence="7">
    <location>
        <begin position="535"/>
        <end position="604"/>
    </location>
</feature>
<dbReference type="GO" id="GO:0003729">
    <property type="term" value="F:mRNA binding"/>
    <property type="evidence" value="ECO:0007669"/>
    <property type="project" value="TreeGrafter"/>
</dbReference>
<keyword evidence="2" id="KW-0963">Cytoplasm</keyword>
<evidence type="ECO:0000256" key="1">
    <source>
        <dbReference type="ARBA" id="ARBA00004496"/>
    </source>
</evidence>
<dbReference type="Pfam" id="PF00013">
    <property type="entry name" value="KH_1"/>
    <property type="match status" value="6"/>
</dbReference>
<feature type="domain" description="K Homology" evidence="7">
    <location>
        <begin position="463"/>
        <end position="531"/>
    </location>
</feature>
<dbReference type="CDD" id="cd02394">
    <property type="entry name" value="KH-I_Vigilin_rpt6"/>
    <property type="match status" value="1"/>
</dbReference>
<feature type="compositionally biased region" description="Basic and acidic residues" evidence="6">
    <location>
        <begin position="1"/>
        <end position="12"/>
    </location>
</feature>
<evidence type="ECO:0000256" key="3">
    <source>
        <dbReference type="ARBA" id="ARBA00022737"/>
    </source>
</evidence>
<proteinExistence type="predicted"/>
<sequence>MENRNVNYEHEQQAIGESDLATEGSLSLAPGAERHIAMQNGAGAGAAGPSGISCAAMPGVNVLDYSIDFPELPDTAHAGADSLLGGAWNKPPAFRSEKSTRTNHTVVLHFPCDQRASMTGEKSFGNVNAEQQKCNEIANATATHIEVCEAKDHSLTVLITGKRPKVEEARSRVARELQTQTTREIAIPKEHHRVLIGKEGSKLRQLEQETDCRIMVPGRDAPSDIIKIVGPREGIERAVHELQLVSDKQSKLAQEHLMIPRIYYPFIRGPFNETIDELAATTGAKINIPPPSAASEVIVVTGEKEGVHRAAAAVREIYEKMKELAKPVTCQVARAQHRYIIGPQRRGLAEILKETGVSVEVPPEEEDSDTITLRGDPSKLGEALAMVYAKASSVITAEITCKPWMHKFLIGPKGSTLQTLVPNRDRVQIGFENDGLIYLEGSPEDVKKAQASLLNEIDRLTEEMSSETIKVHPSLHRHVIGRGGALISKIKEETGVQITIPHEQTNSDEIKIEGNKEGVKRAIDEIEEIVKRLENEKTRDILIEQRFHKQLIGSKGETVQKLREQFPSVIISFPDPGKKSDIVSLRGDRNEVDKAYKQLTAMNKELVSLKLQNFCSKMKEKMKIGSMRY</sequence>
<dbReference type="AlphaFoldDB" id="A0A183CX00"/>
<dbReference type="Gene3D" id="3.30.1370.10">
    <property type="entry name" value="K Homology domain, type 1"/>
    <property type="match status" value="6"/>
</dbReference>
<reference evidence="8 9" key="2">
    <citation type="submission" date="2018-11" db="EMBL/GenBank/DDBJ databases">
        <authorList>
            <consortium name="Pathogen Informatics"/>
        </authorList>
    </citation>
    <scope>NUCLEOTIDE SEQUENCE [LARGE SCALE GENOMIC DNA]</scope>
</reference>
<keyword evidence="9" id="KW-1185">Reference proteome</keyword>
<comment type="subcellular location">
    <subcellularLocation>
        <location evidence="1">Cytoplasm</location>
    </subcellularLocation>
</comment>
<dbReference type="PROSITE" id="PS50084">
    <property type="entry name" value="KH_TYPE_1"/>
    <property type="match status" value="6"/>
</dbReference>